<feature type="domain" description="Bet v I/Major latex protein" evidence="4">
    <location>
        <begin position="1"/>
        <end position="60"/>
    </location>
</feature>
<organism evidence="5 6">
    <name type="scientific">Hibiscus syriacus</name>
    <name type="common">Rose of Sharon</name>
    <dbReference type="NCBI Taxonomy" id="106335"/>
    <lineage>
        <taxon>Eukaryota</taxon>
        <taxon>Viridiplantae</taxon>
        <taxon>Streptophyta</taxon>
        <taxon>Embryophyta</taxon>
        <taxon>Tracheophyta</taxon>
        <taxon>Spermatophyta</taxon>
        <taxon>Magnoliopsida</taxon>
        <taxon>eudicotyledons</taxon>
        <taxon>Gunneridae</taxon>
        <taxon>Pentapetalae</taxon>
        <taxon>rosids</taxon>
        <taxon>malvids</taxon>
        <taxon>Malvales</taxon>
        <taxon>Malvaceae</taxon>
        <taxon>Malvoideae</taxon>
        <taxon>Hibiscus</taxon>
    </lineage>
</organism>
<dbReference type="Proteomes" id="UP000436088">
    <property type="component" value="Unassembled WGS sequence"/>
</dbReference>
<keyword evidence="3" id="KW-0568">Pathogenesis-related protein</keyword>
<keyword evidence="6" id="KW-1185">Reference proteome</keyword>
<dbReference type="Pfam" id="PF00407">
    <property type="entry name" value="Bet_v_1"/>
    <property type="match status" value="1"/>
</dbReference>
<proteinExistence type="inferred from homology"/>
<evidence type="ECO:0000313" key="6">
    <source>
        <dbReference type="Proteomes" id="UP000436088"/>
    </source>
</evidence>
<dbReference type="EMBL" id="VEPZ02001024">
    <property type="protein sequence ID" value="KAE8701270.1"/>
    <property type="molecule type" value="Genomic_DNA"/>
</dbReference>
<dbReference type="AlphaFoldDB" id="A0A6A3AA09"/>
<evidence type="ECO:0000256" key="3">
    <source>
        <dbReference type="ARBA" id="ARBA00023265"/>
    </source>
</evidence>
<dbReference type="PRINTS" id="PR00634">
    <property type="entry name" value="BETALLERGEN"/>
</dbReference>
<dbReference type="InterPro" id="IPR050279">
    <property type="entry name" value="Plant_def-hormone_signal"/>
</dbReference>
<accession>A0A6A3AA09</accession>
<dbReference type="PANTHER" id="PTHR31213">
    <property type="entry name" value="OS08G0374000 PROTEIN-RELATED"/>
    <property type="match status" value="1"/>
</dbReference>
<comment type="similarity">
    <text evidence="1">Belongs to the BetVI family.</text>
</comment>
<dbReference type="GO" id="GO:0006952">
    <property type="term" value="P:defense response"/>
    <property type="evidence" value="ECO:0007669"/>
    <property type="project" value="UniProtKB-KW"/>
</dbReference>
<dbReference type="GO" id="GO:0009738">
    <property type="term" value="P:abscisic acid-activated signaling pathway"/>
    <property type="evidence" value="ECO:0007669"/>
    <property type="project" value="InterPro"/>
</dbReference>
<dbReference type="FunFam" id="3.30.530.20:FF:000007">
    <property type="entry name" value="Major pollen allergen Bet v 1-A"/>
    <property type="match status" value="1"/>
</dbReference>
<evidence type="ECO:0000313" key="5">
    <source>
        <dbReference type="EMBL" id="KAE8701270.1"/>
    </source>
</evidence>
<dbReference type="InterPro" id="IPR024949">
    <property type="entry name" value="Bet_v_I_allergen"/>
</dbReference>
<evidence type="ECO:0000256" key="2">
    <source>
        <dbReference type="ARBA" id="ARBA00022821"/>
    </source>
</evidence>
<comment type="caution">
    <text evidence="5">The sequence shown here is derived from an EMBL/GenBank/DDBJ whole genome shotgun (WGS) entry which is preliminary data.</text>
</comment>
<evidence type="ECO:0000256" key="1">
    <source>
        <dbReference type="ARBA" id="ARBA00009744"/>
    </source>
</evidence>
<dbReference type="InterPro" id="IPR023393">
    <property type="entry name" value="START-like_dom_sf"/>
</dbReference>
<sequence length="165" mass="18003">MGVFIYKSEINSSIAPAKMFKACILDGDNLIPKIIPQAFKSVEYIQGNGEPGSIRNVTFAQVKGVEYLEGNGGPGSIRKAALLIIRVAQRKRGYKSTAPNPLSPFHLLLNSVENHGSSGSRPRQLRVHYSVIEGNPLMNKLEKITFEVKLEVSPYGGSICKSTSK</sequence>
<dbReference type="GO" id="GO:0005634">
    <property type="term" value="C:nucleus"/>
    <property type="evidence" value="ECO:0007669"/>
    <property type="project" value="TreeGrafter"/>
</dbReference>
<dbReference type="InterPro" id="IPR000916">
    <property type="entry name" value="Bet_v_I/MLP"/>
</dbReference>
<dbReference type="PANTHER" id="PTHR31213:SF67">
    <property type="entry name" value="MAJOR ALLERGEN PRU AV 1-LIKE"/>
    <property type="match status" value="1"/>
</dbReference>
<dbReference type="CDD" id="cd07816">
    <property type="entry name" value="Bet_v1-like"/>
    <property type="match status" value="1"/>
</dbReference>
<reference evidence="5" key="1">
    <citation type="submission" date="2019-09" db="EMBL/GenBank/DDBJ databases">
        <title>Draft genome information of white flower Hibiscus syriacus.</title>
        <authorList>
            <person name="Kim Y.-M."/>
        </authorList>
    </citation>
    <scope>NUCLEOTIDE SEQUENCE [LARGE SCALE GENOMIC DNA]</scope>
    <source>
        <strain evidence="5">YM2019G1</strain>
    </source>
</reference>
<dbReference type="GO" id="GO:0004864">
    <property type="term" value="F:protein phosphatase inhibitor activity"/>
    <property type="evidence" value="ECO:0007669"/>
    <property type="project" value="InterPro"/>
</dbReference>
<evidence type="ECO:0000259" key="4">
    <source>
        <dbReference type="Pfam" id="PF00407"/>
    </source>
</evidence>
<protein>
    <recommendedName>
        <fullName evidence="4">Bet v I/Major latex protein domain-containing protein</fullName>
    </recommendedName>
</protein>
<dbReference type="Gene3D" id="3.30.530.20">
    <property type="match status" value="2"/>
</dbReference>
<dbReference type="SUPFAM" id="SSF55961">
    <property type="entry name" value="Bet v1-like"/>
    <property type="match status" value="1"/>
</dbReference>
<dbReference type="GO" id="GO:0005737">
    <property type="term" value="C:cytoplasm"/>
    <property type="evidence" value="ECO:0007669"/>
    <property type="project" value="TreeGrafter"/>
</dbReference>
<keyword evidence="2" id="KW-0611">Plant defense</keyword>
<name>A0A6A3AA09_HIBSY</name>
<dbReference type="GO" id="GO:0010427">
    <property type="term" value="F:abscisic acid binding"/>
    <property type="evidence" value="ECO:0007669"/>
    <property type="project" value="InterPro"/>
</dbReference>
<gene>
    <name evidence="5" type="ORF">F3Y22_tig00110548pilonHSYRG00663</name>
</gene>
<dbReference type="GO" id="GO:0038023">
    <property type="term" value="F:signaling receptor activity"/>
    <property type="evidence" value="ECO:0007669"/>
    <property type="project" value="InterPro"/>
</dbReference>